<name>A0A4U1EWL9_MONMO</name>
<gene>
    <name evidence="5" type="ORF">EI555_004694</name>
</gene>
<dbReference type="GO" id="GO:0003985">
    <property type="term" value="F:acetyl-CoA C-acetyltransferase activity"/>
    <property type="evidence" value="ECO:0007669"/>
    <property type="project" value="TreeGrafter"/>
</dbReference>
<evidence type="ECO:0000256" key="3">
    <source>
        <dbReference type="ARBA" id="ARBA00023315"/>
    </source>
</evidence>
<keyword evidence="3" id="KW-0012">Acyltransferase</keyword>
<dbReference type="AlphaFoldDB" id="A0A4U1EWL9"/>
<dbReference type="GO" id="GO:0006635">
    <property type="term" value="P:fatty acid beta-oxidation"/>
    <property type="evidence" value="ECO:0007669"/>
    <property type="project" value="TreeGrafter"/>
</dbReference>
<evidence type="ECO:0000256" key="1">
    <source>
        <dbReference type="ARBA" id="ARBA00010982"/>
    </source>
</evidence>
<accession>A0A4U1EWL9</accession>
<organism evidence="5 6">
    <name type="scientific">Monodon monoceros</name>
    <name type="common">Narwhal</name>
    <name type="synonym">Ceratodon monodon</name>
    <dbReference type="NCBI Taxonomy" id="40151"/>
    <lineage>
        <taxon>Eukaryota</taxon>
        <taxon>Metazoa</taxon>
        <taxon>Chordata</taxon>
        <taxon>Craniata</taxon>
        <taxon>Vertebrata</taxon>
        <taxon>Euteleostomi</taxon>
        <taxon>Mammalia</taxon>
        <taxon>Eutheria</taxon>
        <taxon>Laurasiatheria</taxon>
        <taxon>Artiodactyla</taxon>
        <taxon>Whippomorpha</taxon>
        <taxon>Cetacea</taxon>
        <taxon>Odontoceti</taxon>
        <taxon>Monodontidae</taxon>
        <taxon>Monodon</taxon>
    </lineage>
</organism>
<protein>
    <recommendedName>
        <fullName evidence="4">Thiolase C-terminal domain-containing protein</fullName>
    </recommendedName>
</protein>
<dbReference type="EMBL" id="RWIC01000673">
    <property type="protein sequence ID" value="TKC41139.1"/>
    <property type="molecule type" value="Genomic_DNA"/>
</dbReference>
<feature type="domain" description="Thiolase C-terminal" evidence="4">
    <location>
        <begin position="45"/>
        <end position="145"/>
    </location>
</feature>
<proteinExistence type="inferred from homology"/>
<evidence type="ECO:0000256" key="2">
    <source>
        <dbReference type="ARBA" id="ARBA00022679"/>
    </source>
</evidence>
<sequence length="148" mass="15916">MSLEQLNKLPPIFKDEGTISVRNVPEVSDAFIASKDAAKKHNITLTRIVSCFVSRCDLSVIDIGFVPTSNGALKKRRLSLKDVDLVEVNEAFPPQYLAVEKSLDLDPGITNLNGRAITWDQPLGGSGSSIIAHMVHELRCGGGKCAGA</sequence>
<dbReference type="Gene3D" id="3.40.47.10">
    <property type="match status" value="2"/>
</dbReference>
<evidence type="ECO:0000259" key="4">
    <source>
        <dbReference type="Pfam" id="PF02803"/>
    </source>
</evidence>
<comment type="caution">
    <text evidence="5">The sequence shown here is derived from an EMBL/GenBank/DDBJ whole genome shotgun (WGS) entry which is preliminary data.</text>
</comment>
<keyword evidence="2" id="KW-0808">Transferase</keyword>
<dbReference type="InterPro" id="IPR020617">
    <property type="entry name" value="Thiolase_C"/>
</dbReference>
<dbReference type="Proteomes" id="UP000308365">
    <property type="component" value="Unassembled WGS sequence"/>
</dbReference>
<dbReference type="PANTHER" id="PTHR18919">
    <property type="entry name" value="ACETYL-COA C-ACYLTRANSFERASE"/>
    <property type="match status" value="1"/>
</dbReference>
<dbReference type="PANTHER" id="PTHR18919:SF107">
    <property type="entry name" value="ACETYL-COA ACETYLTRANSFERASE, CYTOSOLIC"/>
    <property type="match status" value="1"/>
</dbReference>
<evidence type="ECO:0000313" key="5">
    <source>
        <dbReference type="EMBL" id="TKC41139.1"/>
    </source>
</evidence>
<dbReference type="InterPro" id="IPR016039">
    <property type="entry name" value="Thiolase-like"/>
</dbReference>
<dbReference type="Pfam" id="PF02803">
    <property type="entry name" value="Thiolase_C"/>
    <property type="match status" value="1"/>
</dbReference>
<evidence type="ECO:0000313" key="6">
    <source>
        <dbReference type="Proteomes" id="UP000308365"/>
    </source>
</evidence>
<comment type="similarity">
    <text evidence="1">Belongs to the thiolase-like superfamily. Thiolase family.</text>
</comment>
<reference evidence="6" key="1">
    <citation type="journal article" date="2019" name="IScience">
        <title>Narwhal Genome Reveals Long-Term Low Genetic Diversity despite Current Large Abundance Size.</title>
        <authorList>
            <person name="Westbury M.V."/>
            <person name="Petersen B."/>
            <person name="Garde E."/>
            <person name="Heide-Jorgensen M.P."/>
            <person name="Lorenzen E.D."/>
        </authorList>
    </citation>
    <scope>NUCLEOTIDE SEQUENCE [LARGE SCALE GENOMIC DNA]</scope>
</reference>
<dbReference type="GO" id="GO:0005739">
    <property type="term" value="C:mitochondrion"/>
    <property type="evidence" value="ECO:0007669"/>
    <property type="project" value="TreeGrafter"/>
</dbReference>
<dbReference type="SUPFAM" id="SSF53901">
    <property type="entry name" value="Thiolase-like"/>
    <property type="match status" value="1"/>
</dbReference>